<dbReference type="GO" id="GO:0005886">
    <property type="term" value="C:plasma membrane"/>
    <property type="evidence" value="ECO:0007669"/>
    <property type="project" value="UniProtKB-SubCell"/>
</dbReference>
<keyword evidence="3" id="KW-1003">Cell membrane</keyword>
<evidence type="ECO:0000256" key="7">
    <source>
        <dbReference type="SAM" id="Phobius"/>
    </source>
</evidence>
<evidence type="ECO:0000256" key="1">
    <source>
        <dbReference type="ARBA" id="ARBA00004651"/>
    </source>
</evidence>
<gene>
    <name evidence="8" type="ORF">FHW12_000803</name>
</gene>
<dbReference type="InterPro" id="IPR007140">
    <property type="entry name" value="DUF350"/>
</dbReference>
<evidence type="ECO:0000313" key="9">
    <source>
        <dbReference type="Proteomes" id="UP000550401"/>
    </source>
</evidence>
<accession>A0A839EY09</accession>
<evidence type="ECO:0000256" key="4">
    <source>
        <dbReference type="ARBA" id="ARBA00022692"/>
    </source>
</evidence>
<dbReference type="Proteomes" id="UP000550401">
    <property type="component" value="Unassembled WGS sequence"/>
</dbReference>
<evidence type="ECO:0000256" key="5">
    <source>
        <dbReference type="ARBA" id="ARBA00022989"/>
    </source>
</evidence>
<comment type="similarity">
    <text evidence="2">Belongs to the UPF0719 family.</text>
</comment>
<dbReference type="PANTHER" id="PTHR40043">
    <property type="entry name" value="UPF0719 INNER MEMBRANE PROTEIN YJFL"/>
    <property type="match status" value="1"/>
</dbReference>
<evidence type="ECO:0000313" key="8">
    <source>
        <dbReference type="EMBL" id="MBA8886612.1"/>
    </source>
</evidence>
<organism evidence="8 9">
    <name type="scientific">Dokdonella fugitiva</name>
    <dbReference type="NCBI Taxonomy" id="328517"/>
    <lineage>
        <taxon>Bacteria</taxon>
        <taxon>Pseudomonadati</taxon>
        <taxon>Pseudomonadota</taxon>
        <taxon>Gammaproteobacteria</taxon>
        <taxon>Lysobacterales</taxon>
        <taxon>Rhodanobacteraceae</taxon>
        <taxon>Dokdonella</taxon>
    </lineage>
</organism>
<keyword evidence="4 7" id="KW-0812">Transmembrane</keyword>
<feature type="transmembrane region" description="Helical" evidence="7">
    <location>
        <begin position="81"/>
        <end position="102"/>
    </location>
</feature>
<keyword evidence="9" id="KW-1185">Reference proteome</keyword>
<evidence type="ECO:0000256" key="2">
    <source>
        <dbReference type="ARBA" id="ARBA00005779"/>
    </source>
</evidence>
<dbReference type="AlphaFoldDB" id="A0A839EY09"/>
<feature type="transmembrane region" description="Helical" evidence="7">
    <location>
        <begin position="114"/>
        <end position="133"/>
    </location>
</feature>
<dbReference type="PANTHER" id="PTHR40043:SF1">
    <property type="entry name" value="UPF0719 INNER MEMBRANE PROTEIN YJFL"/>
    <property type="match status" value="1"/>
</dbReference>
<feature type="transmembrane region" description="Helical" evidence="7">
    <location>
        <begin position="47"/>
        <end position="69"/>
    </location>
</feature>
<name>A0A839EY09_9GAMM</name>
<sequence length="137" mass="14270">MSPPLVSSLATLPDFLAYFASAIAFAALFVVVYAWTTPQRELALIRANTLAAAISFGGAFIGFVIPLASAIAHSVGLLDCAVWSAIALVVQLLAFLVARVLLPDLPARIARDERAAATLVATLSIGVGILDAACMTW</sequence>
<keyword evidence="5 7" id="KW-1133">Transmembrane helix</keyword>
<dbReference type="RefSeq" id="WP_182529677.1">
    <property type="nucleotide sequence ID" value="NZ_JACGXL010000001.1"/>
</dbReference>
<protein>
    <submittedName>
        <fullName evidence="8">Putative membrane protein</fullName>
    </submittedName>
</protein>
<proteinExistence type="inferred from homology"/>
<dbReference type="EMBL" id="JACGXL010000001">
    <property type="protein sequence ID" value="MBA8886612.1"/>
    <property type="molecule type" value="Genomic_DNA"/>
</dbReference>
<keyword evidence="6 7" id="KW-0472">Membrane</keyword>
<reference evidence="8 9" key="1">
    <citation type="submission" date="2020-07" db="EMBL/GenBank/DDBJ databases">
        <title>Genomic Encyclopedia of Type Strains, Phase IV (KMG-V): Genome sequencing to study the core and pangenomes of soil and plant-associated prokaryotes.</title>
        <authorList>
            <person name="Whitman W."/>
        </authorList>
    </citation>
    <scope>NUCLEOTIDE SEQUENCE [LARGE SCALE GENOMIC DNA]</scope>
    <source>
        <strain evidence="8 9">RH2WT43</strain>
    </source>
</reference>
<dbReference type="Pfam" id="PF03994">
    <property type="entry name" value="DUF350"/>
    <property type="match status" value="1"/>
</dbReference>
<comment type="caution">
    <text evidence="8">The sequence shown here is derived from an EMBL/GenBank/DDBJ whole genome shotgun (WGS) entry which is preliminary data.</text>
</comment>
<feature type="transmembrane region" description="Helical" evidence="7">
    <location>
        <begin position="15"/>
        <end position="35"/>
    </location>
</feature>
<evidence type="ECO:0000256" key="3">
    <source>
        <dbReference type="ARBA" id="ARBA00022475"/>
    </source>
</evidence>
<comment type="subcellular location">
    <subcellularLocation>
        <location evidence="1">Cell membrane</location>
        <topology evidence="1">Multi-pass membrane protein</topology>
    </subcellularLocation>
</comment>
<evidence type="ECO:0000256" key="6">
    <source>
        <dbReference type="ARBA" id="ARBA00023136"/>
    </source>
</evidence>